<gene>
    <name evidence="2" type="ORF">PHJA_001715600</name>
</gene>
<keyword evidence="3" id="KW-1185">Reference proteome</keyword>
<dbReference type="AlphaFoldDB" id="A0A830CH78"/>
<proteinExistence type="predicted"/>
<sequence>MWGMDLVAWQRLRPVNSRCFLVVMLNSSRWSEQLGRCYDDDARFDGGDRFMESDGDVRRRQARRRRRFAPSVRHQRRLKSKVAEPRLARDFKADGVRDPGVDGGLRRRRWQI</sequence>
<feature type="compositionally biased region" description="Basic residues" evidence="1">
    <location>
        <begin position="60"/>
        <end position="80"/>
    </location>
</feature>
<dbReference type="Proteomes" id="UP000653305">
    <property type="component" value="Unassembled WGS sequence"/>
</dbReference>
<name>A0A830CH78_9LAMI</name>
<accession>A0A830CH78</accession>
<comment type="caution">
    <text evidence="2">The sequence shown here is derived from an EMBL/GenBank/DDBJ whole genome shotgun (WGS) entry which is preliminary data.</text>
</comment>
<evidence type="ECO:0000313" key="3">
    <source>
        <dbReference type="Proteomes" id="UP000653305"/>
    </source>
</evidence>
<evidence type="ECO:0000256" key="1">
    <source>
        <dbReference type="SAM" id="MobiDB-lite"/>
    </source>
</evidence>
<organism evidence="2 3">
    <name type="scientific">Phtheirospermum japonicum</name>
    <dbReference type="NCBI Taxonomy" id="374723"/>
    <lineage>
        <taxon>Eukaryota</taxon>
        <taxon>Viridiplantae</taxon>
        <taxon>Streptophyta</taxon>
        <taxon>Embryophyta</taxon>
        <taxon>Tracheophyta</taxon>
        <taxon>Spermatophyta</taxon>
        <taxon>Magnoliopsida</taxon>
        <taxon>eudicotyledons</taxon>
        <taxon>Gunneridae</taxon>
        <taxon>Pentapetalae</taxon>
        <taxon>asterids</taxon>
        <taxon>lamiids</taxon>
        <taxon>Lamiales</taxon>
        <taxon>Orobanchaceae</taxon>
        <taxon>Orobanchaceae incertae sedis</taxon>
        <taxon>Phtheirospermum</taxon>
    </lineage>
</organism>
<protein>
    <submittedName>
        <fullName evidence="2">Uncharacterized protein</fullName>
    </submittedName>
</protein>
<reference evidence="2" key="1">
    <citation type="submission" date="2020-07" db="EMBL/GenBank/DDBJ databases">
        <title>Ethylene signaling mediates host invasion by parasitic plants.</title>
        <authorList>
            <person name="Yoshida S."/>
        </authorList>
    </citation>
    <scope>NUCLEOTIDE SEQUENCE</scope>
    <source>
        <strain evidence="2">Okayama</strain>
    </source>
</reference>
<dbReference type="EMBL" id="BMAC01000403">
    <property type="protein sequence ID" value="GFP95714.1"/>
    <property type="molecule type" value="Genomic_DNA"/>
</dbReference>
<feature type="region of interest" description="Disordered" evidence="1">
    <location>
        <begin position="55"/>
        <end position="80"/>
    </location>
</feature>
<evidence type="ECO:0000313" key="2">
    <source>
        <dbReference type="EMBL" id="GFP95714.1"/>
    </source>
</evidence>